<dbReference type="GO" id="GO:0016020">
    <property type="term" value="C:membrane"/>
    <property type="evidence" value="ECO:0007669"/>
    <property type="project" value="UniProtKB-SubCell"/>
</dbReference>
<feature type="transmembrane region" description="Helical" evidence="6">
    <location>
        <begin position="204"/>
        <end position="226"/>
    </location>
</feature>
<dbReference type="SUPFAM" id="SSF103473">
    <property type="entry name" value="MFS general substrate transporter"/>
    <property type="match status" value="1"/>
</dbReference>
<feature type="transmembrane region" description="Helical" evidence="6">
    <location>
        <begin position="372"/>
        <end position="391"/>
    </location>
</feature>
<dbReference type="Proteomes" id="UP000243015">
    <property type="component" value="Unassembled WGS sequence"/>
</dbReference>
<proteinExistence type="predicted"/>
<feature type="transmembrane region" description="Helical" evidence="6">
    <location>
        <begin position="179"/>
        <end position="198"/>
    </location>
</feature>
<evidence type="ECO:0000256" key="3">
    <source>
        <dbReference type="ARBA" id="ARBA00022989"/>
    </source>
</evidence>
<dbReference type="AlphaFoldDB" id="A0A178EXA0"/>
<keyword evidence="4 6" id="KW-0472">Membrane</keyword>
<dbReference type="CDD" id="cd06174">
    <property type="entry name" value="MFS"/>
    <property type="match status" value="1"/>
</dbReference>
<feature type="transmembrane region" description="Helical" evidence="6">
    <location>
        <begin position="307"/>
        <end position="327"/>
    </location>
</feature>
<evidence type="ECO:0000256" key="5">
    <source>
        <dbReference type="SAM" id="MobiDB-lite"/>
    </source>
</evidence>
<evidence type="ECO:0000256" key="1">
    <source>
        <dbReference type="ARBA" id="ARBA00004141"/>
    </source>
</evidence>
<feature type="transmembrane region" description="Helical" evidence="6">
    <location>
        <begin position="44"/>
        <end position="69"/>
    </location>
</feature>
<reference evidence="7 8" key="1">
    <citation type="submission" date="2016-05" db="EMBL/GenBank/DDBJ databases">
        <title>Genome sequencing of Trichophyton rubrum CMCC(F)T1i isolated from hair.</title>
        <authorList>
            <person name="Zhan P."/>
            <person name="Tao Y."/>
            <person name="Liu W."/>
        </authorList>
    </citation>
    <scope>NUCLEOTIDE SEQUENCE [LARGE SCALE GENOMIC DNA]</scope>
    <source>
        <strain evidence="8">CMCC(F)T1i</strain>
    </source>
</reference>
<comment type="subcellular location">
    <subcellularLocation>
        <location evidence="1">Membrane</location>
        <topology evidence="1">Multi-pass membrane protein</topology>
    </subcellularLocation>
</comment>
<dbReference type="InterPro" id="IPR036259">
    <property type="entry name" value="MFS_trans_sf"/>
</dbReference>
<keyword evidence="2 6" id="KW-0812">Transmembrane</keyword>
<keyword evidence="3 6" id="KW-1133">Transmembrane helix</keyword>
<comment type="caution">
    <text evidence="7">The sequence shown here is derived from an EMBL/GenBank/DDBJ whole genome shotgun (WGS) entry which is preliminary data.</text>
</comment>
<feature type="transmembrane region" description="Helical" evidence="6">
    <location>
        <begin position="270"/>
        <end position="295"/>
    </location>
</feature>
<evidence type="ECO:0000313" key="7">
    <source>
        <dbReference type="EMBL" id="OAL64732.1"/>
    </source>
</evidence>
<feature type="transmembrane region" description="Helical" evidence="6">
    <location>
        <begin position="116"/>
        <end position="136"/>
    </location>
</feature>
<gene>
    <name evidence="7" type="ORF">A7C99_4166</name>
</gene>
<sequence>MDNSCDERAPLLSQAESDFHPHISHPQEDDTQNEYIVSYRVLPISLLASLGMAATIATTIYAYANLLCANPKACKDGEQSAYAAVVAIANGIAHTVAILILGPLEHLVKTQLKAGLALWIVCRAASVLCLVIGVALRSVPIAVSGRLFEGIASDNLLHFNLNTIYVSTASPSAPETYRLIAASLALYMVGTAVGPMAVTVFQNYTASFTTALAIFAVAMVYLMVFVPKPTERHLSSGPENAESIEERVSDKSRLMVLLSPLQPFYDNPLAILYGLSLLLYTAVQGHLFPVIMVFASIRFHFASLGNGLLVSVAAACAALQILLKVYIAPAIARLLGRQPATTSDNANRNTVVAAVCIQATALVAMTRVTSAVQLYLAVATSAAGLAVPAFFKSHFVSFMPSASQAISALTFMESIGGLASPFFLGSWQAVFPGQTVFFFALATEQKSTERLNAVLAFRGQSHPGRSILSREEPLFTPAYPANIGVESHTQLRALSLAYLQLVEHSIHSCSLPPLRVYPTCRLGSKRNMTYLVAQHLRSEHHPELALPWRRQVGYLELPLAPARPLCGPSYLEVLRGGSGASPSKISGRRLETWDGNMDCQRAKQSSSSGHVGPAIISRPRSSERRPSRQPAGADGTEPPCTLQQQQQQQKSKQAPPGRVGFDSLTVAAVVKVLFLCLVAVAWPLTTDSALVCTALSSWLRSSAPGIIRQTLDKPALFDLEKPPKDGRRLGLAVHTDASVPYNQA</sequence>
<dbReference type="VEuPathDB" id="FungiDB:TERG_05144"/>
<feature type="region of interest" description="Disordered" evidence="5">
    <location>
        <begin position="599"/>
        <end position="656"/>
    </location>
</feature>
<evidence type="ECO:0000313" key="8">
    <source>
        <dbReference type="Proteomes" id="UP000243015"/>
    </source>
</evidence>
<dbReference type="EMBL" id="LHPM01000015">
    <property type="protein sequence ID" value="OAL64732.1"/>
    <property type="molecule type" value="Genomic_DNA"/>
</dbReference>
<dbReference type="PANTHER" id="PTHR23507:SF1">
    <property type="entry name" value="FI18259P1-RELATED"/>
    <property type="match status" value="1"/>
</dbReference>
<accession>A0A178EXA0</accession>
<evidence type="ECO:0000256" key="4">
    <source>
        <dbReference type="ARBA" id="ARBA00023136"/>
    </source>
</evidence>
<organism evidence="7 8">
    <name type="scientific">Trichophyton rubrum</name>
    <name type="common">Athlete's foot fungus</name>
    <name type="synonym">Epidermophyton rubrum</name>
    <dbReference type="NCBI Taxonomy" id="5551"/>
    <lineage>
        <taxon>Eukaryota</taxon>
        <taxon>Fungi</taxon>
        <taxon>Dikarya</taxon>
        <taxon>Ascomycota</taxon>
        <taxon>Pezizomycotina</taxon>
        <taxon>Eurotiomycetes</taxon>
        <taxon>Eurotiomycetidae</taxon>
        <taxon>Onygenales</taxon>
        <taxon>Arthrodermataceae</taxon>
        <taxon>Trichophyton</taxon>
    </lineage>
</organism>
<dbReference type="PANTHER" id="PTHR23507">
    <property type="entry name" value="ZGC:174356"/>
    <property type="match status" value="1"/>
</dbReference>
<feature type="transmembrane region" description="Helical" evidence="6">
    <location>
        <begin position="81"/>
        <end position="104"/>
    </location>
</feature>
<dbReference type="Gene3D" id="1.20.1250.20">
    <property type="entry name" value="MFS general substrate transporter like domains"/>
    <property type="match status" value="1"/>
</dbReference>
<name>A0A178EXA0_TRIRU</name>
<evidence type="ECO:0000256" key="2">
    <source>
        <dbReference type="ARBA" id="ARBA00022692"/>
    </source>
</evidence>
<evidence type="ECO:0000256" key="6">
    <source>
        <dbReference type="SAM" id="Phobius"/>
    </source>
</evidence>
<dbReference type="GO" id="GO:0022857">
    <property type="term" value="F:transmembrane transporter activity"/>
    <property type="evidence" value="ECO:0007669"/>
    <property type="project" value="TreeGrafter"/>
</dbReference>
<protein>
    <submittedName>
        <fullName evidence="7">Uncharacterized protein</fullName>
    </submittedName>
</protein>